<keyword evidence="3" id="KW-1185">Reference proteome</keyword>
<proteinExistence type="predicted"/>
<protein>
    <recommendedName>
        <fullName evidence="4">DUF4760 domain-containing protein</fullName>
    </recommendedName>
</protein>
<evidence type="ECO:0000313" key="3">
    <source>
        <dbReference type="Proteomes" id="UP001157138"/>
    </source>
</evidence>
<accession>A0ABQ6F0N4</accession>
<reference evidence="3" key="1">
    <citation type="journal article" date="2019" name="Int. J. Syst. Evol. Microbiol.">
        <title>The Global Catalogue of Microorganisms (GCM) 10K type strain sequencing project: providing services to taxonomists for standard genome sequencing and annotation.</title>
        <authorList>
            <consortium name="The Broad Institute Genomics Platform"/>
            <consortium name="The Broad Institute Genome Sequencing Center for Infectious Disease"/>
            <person name="Wu L."/>
            <person name="Ma J."/>
        </authorList>
    </citation>
    <scope>NUCLEOTIDE SEQUENCE [LARGE SCALE GENOMIC DNA]</scope>
    <source>
        <strain evidence="3">NBRC 108723</strain>
    </source>
</reference>
<evidence type="ECO:0000256" key="1">
    <source>
        <dbReference type="SAM" id="Phobius"/>
    </source>
</evidence>
<keyword evidence="1" id="KW-0812">Transmembrane</keyword>
<comment type="caution">
    <text evidence="2">The sequence shown here is derived from an EMBL/GenBank/DDBJ whole genome shotgun (WGS) entry which is preliminary data.</text>
</comment>
<dbReference type="RefSeq" id="WP_284192207.1">
    <property type="nucleotide sequence ID" value="NZ_BSPW01000039.1"/>
</dbReference>
<dbReference type="Proteomes" id="UP001157138">
    <property type="component" value="Unassembled WGS sequence"/>
</dbReference>
<organism evidence="2 3">
    <name type="scientific">Vibrio zhanjiangensis</name>
    <dbReference type="NCBI Taxonomy" id="1046128"/>
    <lineage>
        <taxon>Bacteria</taxon>
        <taxon>Pseudomonadati</taxon>
        <taxon>Pseudomonadota</taxon>
        <taxon>Gammaproteobacteria</taxon>
        <taxon>Vibrionales</taxon>
        <taxon>Vibrionaceae</taxon>
        <taxon>Vibrio</taxon>
    </lineage>
</organism>
<keyword evidence="1" id="KW-1133">Transmembrane helix</keyword>
<evidence type="ECO:0008006" key="4">
    <source>
        <dbReference type="Google" id="ProtNLM"/>
    </source>
</evidence>
<name>A0ABQ6F0N4_9VIBR</name>
<feature type="transmembrane region" description="Helical" evidence="1">
    <location>
        <begin position="28"/>
        <end position="50"/>
    </location>
</feature>
<gene>
    <name evidence="2" type="ORF">GCM10007938_20980</name>
</gene>
<sequence>MVRVDISNVSVEVACTILGFYAGAAKGVIPSLGILEAIGLVVSISTLIIASQALNSWRNQFRHQVQYKSLLKLKANFENYWKSEDSVRSSCMEKWRREGFAFELPETEIDHRNNMQRKYQESWNEITMYCPKFVDEYRDIAPDNICKIHLDYINELRKQNFSPSTSDFYDWQNKMNKRAMGAFYAYLNQLS</sequence>
<evidence type="ECO:0000313" key="2">
    <source>
        <dbReference type="EMBL" id="GLT18320.1"/>
    </source>
</evidence>
<keyword evidence="1" id="KW-0472">Membrane</keyword>
<dbReference type="EMBL" id="BSPW01000039">
    <property type="protein sequence ID" value="GLT18320.1"/>
    <property type="molecule type" value="Genomic_DNA"/>
</dbReference>